<dbReference type="PROSITE" id="PS51257">
    <property type="entry name" value="PROKAR_LIPOPROTEIN"/>
    <property type="match status" value="1"/>
</dbReference>
<evidence type="ECO:0000256" key="4">
    <source>
        <dbReference type="SAM" id="SignalP"/>
    </source>
</evidence>
<name>A0ABW5X0W4_9STAP</name>
<dbReference type="PANTHER" id="PTHR30632:SF0">
    <property type="entry name" value="SULFATE-BINDING PROTEIN"/>
    <property type="match status" value="1"/>
</dbReference>
<dbReference type="Proteomes" id="UP001597519">
    <property type="component" value="Unassembled WGS sequence"/>
</dbReference>
<evidence type="ECO:0000256" key="1">
    <source>
        <dbReference type="ARBA" id="ARBA00009175"/>
    </source>
</evidence>
<keyword evidence="3 4" id="KW-0732">Signal</keyword>
<dbReference type="SUPFAM" id="SSF53850">
    <property type="entry name" value="Periplasmic binding protein-like II"/>
    <property type="match status" value="1"/>
</dbReference>
<comment type="caution">
    <text evidence="5">The sequence shown here is derived from an EMBL/GenBank/DDBJ whole genome shotgun (WGS) entry which is preliminary data.</text>
</comment>
<feature type="chain" id="PRO_5047148676" evidence="4">
    <location>
        <begin position="22"/>
        <end position="264"/>
    </location>
</feature>
<reference evidence="6" key="1">
    <citation type="journal article" date="2019" name="Int. J. Syst. Evol. Microbiol.">
        <title>The Global Catalogue of Microorganisms (GCM) 10K type strain sequencing project: providing services to taxonomists for standard genome sequencing and annotation.</title>
        <authorList>
            <consortium name="The Broad Institute Genomics Platform"/>
            <consortium name="The Broad Institute Genome Sequencing Center for Infectious Disease"/>
            <person name="Wu L."/>
            <person name="Ma J."/>
        </authorList>
    </citation>
    <scope>NUCLEOTIDE SEQUENCE [LARGE SCALE GENOMIC DNA]</scope>
    <source>
        <strain evidence="6">KCTC 33575</strain>
    </source>
</reference>
<dbReference type="EMBL" id="JBHUOQ010000004">
    <property type="protein sequence ID" value="MFD2831191.1"/>
    <property type="molecule type" value="Genomic_DNA"/>
</dbReference>
<dbReference type="InterPro" id="IPR050682">
    <property type="entry name" value="ModA/WtpA"/>
</dbReference>
<keyword evidence="2" id="KW-0479">Metal-binding</keyword>
<dbReference type="InterPro" id="IPR041879">
    <property type="entry name" value="YvgL-like_PBP2"/>
</dbReference>
<dbReference type="RefSeq" id="WP_377775178.1">
    <property type="nucleotide sequence ID" value="NZ_JBHUOQ010000004.1"/>
</dbReference>
<dbReference type="InterPro" id="IPR005950">
    <property type="entry name" value="ModA"/>
</dbReference>
<evidence type="ECO:0000313" key="5">
    <source>
        <dbReference type="EMBL" id="MFD2831191.1"/>
    </source>
</evidence>
<dbReference type="PANTHER" id="PTHR30632">
    <property type="entry name" value="MOLYBDATE-BINDING PERIPLASMIC PROTEIN"/>
    <property type="match status" value="1"/>
</dbReference>
<dbReference type="Gene3D" id="3.40.190.10">
    <property type="entry name" value="Periplasmic binding protein-like II"/>
    <property type="match status" value="2"/>
</dbReference>
<comment type="similarity">
    <text evidence="1">Belongs to the bacterial solute-binding protein ModA family.</text>
</comment>
<evidence type="ECO:0000313" key="6">
    <source>
        <dbReference type="Proteomes" id="UP001597519"/>
    </source>
</evidence>
<accession>A0ABW5X0W4</accession>
<gene>
    <name evidence="5" type="primary">modA</name>
    <name evidence="5" type="ORF">ACFSX4_12015</name>
</gene>
<keyword evidence="6" id="KW-1185">Reference proteome</keyword>
<organism evidence="5 6">
    <name type="scientific">Corticicoccus populi</name>
    <dbReference type="NCBI Taxonomy" id="1812821"/>
    <lineage>
        <taxon>Bacteria</taxon>
        <taxon>Bacillati</taxon>
        <taxon>Bacillota</taxon>
        <taxon>Bacilli</taxon>
        <taxon>Bacillales</taxon>
        <taxon>Staphylococcaceae</taxon>
        <taxon>Corticicoccus</taxon>
    </lineage>
</organism>
<dbReference type="PIRSF" id="PIRSF004846">
    <property type="entry name" value="ModA"/>
    <property type="match status" value="1"/>
</dbReference>
<proteinExistence type="inferred from homology"/>
<protein>
    <submittedName>
        <fullName evidence="5">Molybdate ABC transporter substrate-binding protein</fullName>
    </submittedName>
</protein>
<sequence>MKVSKIFMMMMFVFLSIAVTACGNTGEPADSDETGDVEGTVTVSAAASLTDALNDIADLFNEEFPEVQIDYNFGGSGALQQQISQGAPADLFFSASESDFQTVVDEGFIDEENAVDLLGNELVLIVPRGTDNVTSFDDLSNAGRIAVGTPDSVPAGEYSVEAYESMGIYDELESRFVYAEDVRAVLNYVETENVDAGTVYRTDAETSDSVEIVDTVAEDTHDAIIYPVGLLNETESPEAAEAFYRFIQSEDALGVLEDYGFIVQ</sequence>
<dbReference type="CDD" id="cd13537">
    <property type="entry name" value="PBP2_YvgL_like"/>
    <property type="match status" value="1"/>
</dbReference>
<dbReference type="Pfam" id="PF13531">
    <property type="entry name" value="SBP_bac_11"/>
    <property type="match status" value="1"/>
</dbReference>
<feature type="signal peptide" evidence="4">
    <location>
        <begin position="1"/>
        <end position="21"/>
    </location>
</feature>
<evidence type="ECO:0000256" key="3">
    <source>
        <dbReference type="ARBA" id="ARBA00022729"/>
    </source>
</evidence>
<evidence type="ECO:0000256" key="2">
    <source>
        <dbReference type="ARBA" id="ARBA00022723"/>
    </source>
</evidence>
<dbReference type="NCBIfam" id="TIGR01256">
    <property type="entry name" value="modA"/>
    <property type="match status" value="1"/>
</dbReference>